<proteinExistence type="predicted"/>
<dbReference type="EMBL" id="JANCPR020000047">
    <property type="protein sequence ID" value="MDJ1136869.1"/>
    <property type="molecule type" value="Genomic_DNA"/>
</dbReference>
<dbReference type="RefSeq" id="WP_280842932.1">
    <property type="nucleotide sequence ID" value="NZ_JANCPR020000047.1"/>
</dbReference>
<dbReference type="Proteomes" id="UP001214441">
    <property type="component" value="Unassembled WGS sequence"/>
</dbReference>
<keyword evidence="2" id="KW-1185">Reference proteome</keyword>
<evidence type="ECO:0000313" key="2">
    <source>
        <dbReference type="Proteomes" id="UP001214441"/>
    </source>
</evidence>
<protein>
    <submittedName>
        <fullName evidence="1">Uncharacterized protein</fullName>
    </submittedName>
</protein>
<gene>
    <name evidence="1" type="ORF">NMN56_033990</name>
</gene>
<reference evidence="1 2" key="1">
    <citation type="submission" date="2023-05" db="EMBL/GenBank/DDBJ databases">
        <title>Streptantibioticus silvisoli sp. nov., acidotolerant actinomycetes 1 from pine litter.</title>
        <authorList>
            <person name="Swiecimska M."/>
            <person name="Golinska P."/>
            <person name="Sangal V."/>
            <person name="Wachnowicz B."/>
            <person name="Goodfellow M."/>
        </authorList>
    </citation>
    <scope>NUCLEOTIDE SEQUENCE [LARGE SCALE GENOMIC DNA]</scope>
    <source>
        <strain evidence="1 2">DSM 42109</strain>
    </source>
</reference>
<accession>A0ABT7A780</accession>
<evidence type="ECO:0000313" key="1">
    <source>
        <dbReference type="EMBL" id="MDJ1136869.1"/>
    </source>
</evidence>
<organism evidence="1 2">
    <name type="scientific">Streptomyces iconiensis</name>
    <dbReference type="NCBI Taxonomy" id="1384038"/>
    <lineage>
        <taxon>Bacteria</taxon>
        <taxon>Bacillati</taxon>
        <taxon>Actinomycetota</taxon>
        <taxon>Actinomycetes</taxon>
        <taxon>Kitasatosporales</taxon>
        <taxon>Streptomycetaceae</taxon>
        <taxon>Streptomyces</taxon>
    </lineage>
</organism>
<name>A0ABT7A780_9ACTN</name>
<comment type="caution">
    <text evidence="1">The sequence shown here is derived from an EMBL/GenBank/DDBJ whole genome shotgun (WGS) entry which is preliminary data.</text>
</comment>
<sequence length="69" mass="7641">MSLADIIEYLRSTDPGTWKQWVTSAQALAGGTVAKIFRASGFDVTRVRTAEFPGRPARYRLDQVVKAVL</sequence>